<dbReference type="PANTHER" id="PTHR32309">
    <property type="entry name" value="TYROSINE-PROTEIN KINASE"/>
    <property type="match status" value="1"/>
</dbReference>
<dbReference type="PANTHER" id="PTHR32309:SF13">
    <property type="entry name" value="FERRIC ENTEROBACTIN TRANSPORT PROTEIN FEPE"/>
    <property type="match status" value="1"/>
</dbReference>
<dbReference type="GO" id="GO:0005886">
    <property type="term" value="C:plasma membrane"/>
    <property type="evidence" value="ECO:0007669"/>
    <property type="project" value="TreeGrafter"/>
</dbReference>
<evidence type="ECO:0000313" key="2">
    <source>
        <dbReference type="EMBL" id="QUS36922.1"/>
    </source>
</evidence>
<organism evidence="2 3">
    <name type="scientific">Falsirhodobacter algicola</name>
    <dbReference type="NCBI Taxonomy" id="2692330"/>
    <lineage>
        <taxon>Bacteria</taxon>
        <taxon>Pseudomonadati</taxon>
        <taxon>Pseudomonadota</taxon>
        <taxon>Alphaproteobacteria</taxon>
        <taxon>Rhodobacterales</taxon>
        <taxon>Paracoccaceae</taxon>
        <taxon>Falsirhodobacter</taxon>
    </lineage>
</organism>
<keyword evidence="2" id="KW-0813">Transport</keyword>
<dbReference type="InterPro" id="IPR050445">
    <property type="entry name" value="Bact_polysacc_biosynth/exp"/>
</dbReference>
<gene>
    <name evidence="2" type="ORF">GR316_07230</name>
</gene>
<evidence type="ECO:0000313" key="3">
    <source>
        <dbReference type="Proteomes" id="UP000679284"/>
    </source>
</evidence>
<dbReference type="AlphaFoldDB" id="A0A8J8MUX5"/>
<keyword evidence="1" id="KW-0472">Membrane</keyword>
<feature type="transmembrane region" description="Helical" evidence="1">
    <location>
        <begin position="14"/>
        <end position="37"/>
    </location>
</feature>
<accession>A0A8J8MUX5</accession>
<protein>
    <submittedName>
        <fullName evidence="2">Sugar transporter</fullName>
    </submittedName>
</protein>
<keyword evidence="2" id="KW-0762">Sugar transport</keyword>
<dbReference type="EMBL" id="CP047289">
    <property type="protein sequence ID" value="QUS36922.1"/>
    <property type="molecule type" value="Genomic_DNA"/>
</dbReference>
<keyword evidence="3" id="KW-1185">Reference proteome</keyword>
<proteinExistence type="predicted"/>
<sequence>MAAPARLRPRHRKLFAVFLAVVVLPILATAAYMYIWASDQYSSTLAFTMRSEDSASAATDLLGGLGSTIGGTNSASDSDVLYEFVRSQDMVRAVDAQVDLRTLYSRPGSDRLMRFDPDGTIEDLTNYWQRMTRISYDGSTGLMEIRALAFRPDDAQAIASAINDEATRLVNELSAQSREDAIRYAREDLDTAVDRLKTAREALTAFRIQNQIVDVNADLQGQTGIVASLQSQLATALVDLDLLRSSTGADDPRVRQAETRIGVIQDRIASERQKFSNGSATATGDNYANVVAEYERLTVDREFAETAYTSALAAYDSAVAEANRRTRYLAAYIRPTAAEKSEYPQRALITGLVALFSFLTWAIGALIYYSLRDRR</sequence>
<evidence type="ECO:0000256" key="1">
    <source>
        <dbReference type="SAM" id="Phobius"/>
    </source>
</evidence>
<dbReference type="GO" id="GO:0004713">
    <property type="term" value="F:protein tyrosine kinase activity"/>
    <property type="evidence" value="ECO:0007669"/>
    <property type="project" value="TreeGrafter"/>
</dbReference>
<reference evidence="2" key="1">
    <citation type="submission" date="2020-01" db="EMBL/GenBank/DDBJ databases">
        <authorList>
            <person name="Yang Y."/>
            <person name="Kwon Y.M."/>
        </authorList>
    </citation>
    <scope>NUCLEOTIDE SEQUENCE</scope>
    <source>
        <strain evidence="2">PG104</strain>
    </source>
</reference>
<keyword evidence="1" id="KW-0812">Transmembrane</keyword>
<name>A0A8J8MUX5_9RHOB</name>
<feature type="transmembrane region" description="Helical" evidence="1">
    <location>
        <begin position="347"/>
        <end position="371"/>
    </location>
</feature>
<keyword evidence="1" id="KW-1133">Transmembrane helix</keyword>
<dbReference type="KEGG" id="fap:GR316_07230"/>
<dbReference type="Proteomes" id="UP000679284">
    <property type="component" value="Chromosome"/>
</dbReference>